<comment type="caution">
    <text evidence="1">The sequence shown here is derived from an EMBL/GenBank/DDBJ whole genome shotgun (WGS) entry which is preliminary data.</text>
</comment>
<sequence length="400" mass="45692">MEIGNVYTDPEMSGHKGYVLLSLPNVSFIIIQRELEPPPLDPASLAAKKRAEAVRISLLVKGRAPKKTVNEIVAPATARLVPQLAGPDMSFVYTYYEPALGYAEDYTQRITRLWLRSWHIYGYKPRILILKDMEKHANFTRLTEIFSSYPTFNDPYYELICYRRWMAFEMIGGGTFMDYDILALGEVHFPQVGYDEAYSYPFNLWPMLAHAGPPAIARHLALMANYTDSHESHISDMIILRNHPEKWDALNEVVPCNREDFAETIALLARLSVRRVVLVMPPTVQMKGSKSEYGLQFADLEVAYNMQDWVNSDENSRHLIPRRLSDDEMQVPVITQWPVDYEEGRSLVLLVYSLGRKNTAFTAPETTASNDELFLALAIKTEKLMAQIMPLETQLSFLGL</sequence>
<protein>
    <submittedName>
        <fullName evidence="1">Uncharacterized protein</fullName>
    </submittedName>
</protein>
<accession>A0A2H9TIR8</accession>
<name>A0A2H9TIR8_9FUNG</name>
<dbReference type="AlphaFoldDB" id="A0A2H9TIR8"/>
<evidence type="ECO:0000313" key="2">
    <source>
        <dbReference type="Proteomes" id="UP000240830"/>
    </source>
</evidence>
<evidence type="ECO:0000313" key="1">
    <source>
        <dbReference type="EMBL" id="PJF17654.1"/>
    </source>
</evidence>
<keyword evidence="2" id="KW-1185">Reference proteome</keyword>
<organism evidence="1 2">
    <name type="scientific">Paramicrosporidium saccamoebae</name>
    <dbReference type="NCBI Taxonomy" id="1246581"/>
    <lineage>
        <taxon>Eukaryota</taxon>
        <taxon>Fungi</taxon>
        <taxon>Fungi incertae sedis</taxon>
        <taxon>Cryptomycota</taxon>
        <taxon>Cryptomycota incertae sedis</taxon>
        <taxon>Paramicrosporidium</taxon>
    </lineage>
</organism>
<dbReference type="OrthoDB" id="5312133at2759"/>
<dbReference type="Proteomes" id="UP000240830">
    <property type="component" value="Unassembled WGS sequence"/>
</dbReference>
<gene>
    <name evidence="1" type="ORF">PSACC_02546</name>
</gene>
<dbReference type="EMBL" id="MTSL01000168">
    <property type="protein sequence ID" value="PJF17654.1"/>
    <property type="molecule type" value="Genomic_DNA"/>
</dbReference>
<proteinExistence type="predicted"/>
<reference evidence="1 2" key="1">
    <citation type="submission" date="2016-10" db="EMBL/GenBank/DDBJ databases">
        <title>The genome of Paramicrosporidium saccamoebae is the missing link in understanding Cryptomycota and Microsporidia evolution.</title>
        <authorList>
            <person name="Quandt C.A."/>
            <person name="Beaudet D."/>
            <person name="Corsaro D."/>
            <person name="Michel R."/>
            <person name="Corradi N."/>
            <person name="James T."/>
        </authorList>
    </citation>
    <scope>NUCLEOTIDE SEQUENCE [LARGE SCALE GENOMIC DNA]</scope>
    <source>
        <strain evidence="1 2">KSL3</strain>
    </source>
</reference>